<evidence type="ECO:0000256" key="12">
    <source>
        <dbReference type="ARBA" id="ARBA00063228"/>
    </source>
</evidence>
<keyword evidence="9" id="KW-0067">ATP-binding</keyword>
<comment type="subcellular location">
    <subcellularLocation>
        <location evidence="1">Cytoplasm</location>
    </subcellularLocation>
</comment>
<dbReference type="PANTHER" id="PTHR47987:SF39">
    <property type="entry name" value="PROTEIN KINASE DOMAIN-CONTAINING PROTEIN"/>
    <property type="match status" value="1"/>
</dbReference>
<evidence type="ECO:0000256" key="1">
    <source>
        <dbReference type="ARBA" id="ARBA00004496"/>
    </source>
</evidence>
<feature type="compositionally biased region" description="Basic and acidic residues" evidence="13">
    <location>
        <begin position="84"/>
        <end position="94"/>
    </location>
</feature>
<dbReference type="FunFam" id="1.10.510.10:FF:000335">
    <property type="entry name" value="receptor-like cytosolic serine/threonine-protein kinase RBK2"/>
    <property type="match status" value="1"/>
</dbReference>
<dbReference type="FunFam" id="3.30.200.20:FF:000389">
    <property type="entry name" value="Receptor-like cytosolic serine/threonine-protein kinase RBK1"/>
    <property type="match status" value="1"/>
</dbReference>
<keyword evidence="5" id="KW-0597">Phosphoprotein</keyword>
<dbReference type="GO" id="GO:0005524">
    <property type="term" value="F:ATP binding"/>
    <property type="evidence" value="ECO:0007669"/>
    <property type="project" value="UniProtKB-KW"/>
</dbReference>
<dbReference type="OrthoDB" id="4062651at2759"/>
<name>A0A0K9PPN1_ZOSMR</name>
<keyword evidence="7" id="KW-0547">Nucleotide-binding</keyword>
<comment type="caution">
    <text evidence="15">The sequence shown here is derived from an EMBL/GenBank/DDBJ whole genome shotgun (WGS) entry which is preliminary data.</text>
</comment>
<evidence type="ECO:0000256" key="13">
    <source>
        <dbReference type="SAM" id="MobiDB-lite"/>
    </source>
</evidence>
<evidence type="ECO:0000256" key="4">
    <source>
        <dbReference type="ARBA" id="ARBA00022527"/>
    </source>
</evidence>
<dbReference type="PROSITE" id="PS50011">
    <property type="entry name" value="PROTEIN_KINASE_DOM"/>
    <property type="match status" value="1"/>
</dbReference>
<accession>A0A0K9PPN1</accession>
<evidence type="ECO:0000256" key="3">
    <source>
        <dbReference type="ARBA" id="ARBA00022490"/>
    </source>
</evidence>
<evidence type="ECO:0000256" key="5">
    <source>
        <dbReference type="ARBA" id="ARBA00022553"/>
    </source>
</evidence>
<sequence length="468" mass="51929">MEAAGATGTKGEGDVKKHRVTLGDQIALTSLEFKNNDDFETSTVVETNEDGFQRQPDAGCEDSGQGMQWRSIISSLLLPKNKKNKDTTAKDMRRLSTFPPTLPTCSSENSSSSKPKKTLRRRLTGIDDKANLSLIPDPSLLVSFKPSWRNFDYQELVEATDNFCSERVIGVGGQALVYRGCLSDGQMVAVKKLMKKDSEEERISDFLTELGIIAHVSHPNAACLLGFGVTGGLHLVLKLSPQGSVDSRLHDSKEKLPWLSRYKIALGVAQGLLYLHEGCHRRIIHRDIKASNILLTDEYDPQISDFGLAKWLPDQWTHLDLFPIEGTFGYMSPEYFMHGMVSEKSDVFAFGVVLLELITGRPAVDSDKKSLVIWAKPKLEANDFQGLVDPSLGDDYDKQQMDRLISVAAICVDHMSEARPIVKEVIPLLVGEQESDGIMVQTSKCDEEDDSTALPNYLDFYKQAALEP</sequence>
<dbReference type="STRING" id="29655.A0A0K9PPN1"/>
<evidence type="ECO:0000313" key="16">
    <source>
        <dbReference type="Proteomes" id="UP000036987"/>
    </source>
</evidence>
<dbReference type="GO" id="GO:0004674">
    <property type="term" value="F:protein serine/threonine kinase activity"/>
    <property type="evidence" value="ECO:0007669"/>
    <property type="project" value="UniProtKB-KW"/>
</dbReference>
<dbReference type="PROSITE" id="PS00108">
    <property type="entry name" value="PROTEIN_KINASE_ST"/>
    <property type="match status" value="1"/>
</dbReference>
<comment type="catalytic activity">
    <reaction evidence="11">
        <text>L-seryl-[protein] + ATP = O-phospho-L-seryl-[protein] + ADP + H(+)</text>
        <dbReference type="Rhea" id="RHEA:17989"/>
        <dbReference type="Rhea" id="RHEA-COMP:9863"/>
        <dbReference type="Rhea" id="RHEA-COMP:11604"/>
        <dbReference type="ChEBI" id="CHEBI:15378"/>
        <dbReference type="ChEBI" id="CHEBI:29999"/>
        <dbReference type="ChEBI" id="CHEBI:30616"/>
        <dbReference type="ChEBI" id="CHEBI:83421"/>
        <dbReference type="ChEBI" id="CHEBI:456216"/>
        <dbReference type="EC" id="2.7.11.1"/>
    </reaction>
</comment>
<dbReference type="InterPro" id="IPR000719">
    <property type="entry name" value="Prot_kinase_dom"/>
</dbReference>
<dbReference type="AlphaFoldDB" id="A0A0K9PPN1"/>
<dbReference type="OMA" id="FCSERVI"/>
<evidence type="ECO:0000256" key="9">
    <source>
        <dbReference type="ARBA" id="ARBA00022840"/>
    </source>
</evidence>
<dbReference type="GO" id="GO:0005737">
    <property type="term" value="C:cytoplasm"/>
    <property type="evidence" value="ECO:0007669"/>
    <property type="project" value="UniProtKB-SubCell"/>
</dbReference>
<evidence type="ECO:0000256" key="7">
    <source>
        <dbReference type="ARBA" id="ARBA00022741"/>
    </source>
</evidence>
<protein>
    <recommendedName>
        <fullName evidence="2">non-specific serine/threonine protein kinase</fullName>
        <ecNumber evidence="2">2.7.11.1</ecNumber>
    </recommendedName>
</protein>
<dbReference type="EMBL" id="LFYR01000692">
    <property type="protein sequence ID" value="KMZ70931.1"/>
    <property type="molecule type" value="Genomic_DNA"/>
</dbReference>
<keyword evidence="6" id="KW-0808">Transferase</keyword>
<evidence type="ECO:0000256" key="6">
    <source>
        <dbReference type="ARBA" id="ARBA00022679"/>
    </source>
</evidence>
<gene>
    <name evidence="15" type="ORF">ZOSMA_18G00220</name>
</gene>
<dbReference type="SUPFAM" id="SSF56112">
    <property type="entry name" value="Protein kinase-like (PK-like)"/>
    <property type="match status" value="1"/>
</dbReference>
<dbReference type="PANTHER" id="PTHR47987">
    <property type="entry name" value="OS08G0249100 PROTEIN"/>
    <property type="match status" value="1"/>
</dbReference>
<dbReference type="InterPro" id="IPR011009">
    <property type="entry name" value="Kinase-like_dom_sf"/>
</dbReference>
<evidence type="ECO:0000256" key="8">
    <source>
        <dbReference type="ARBA" id="ARBA00022777"/>
    </source>
</evidence>
<keyword evidence="3" id="KW-0963">Cytoplasm</keyword>
<dbReference type="Gene3D" id="1.10.510.10">
    <property type="entry name" value="Transferase(Phosphotransferase) domain 1"/>
    <property type="match status" value="1"/>
</dbReference>
<dbReference type="Pfam" id="PF07714">
    <property type="entry name" value="PK_Tyr_Ser-Thr"/>
    <property type="match status" value="1"/>
</dbReference>
<evidence type="ECO:0000259" key="14">
    <source>
        <dbReference type="PROSITE" id="PS50011"/>
    </source>
</evidence>
<dbReference type="SMART" id="SM00220">
    <property type="entry name" value="S_TKc"/>
    <property type="match status" value="1"/>
</dbReference>
<feature type="region of interest" description="Disordered" evidence="13">
    <location>
        <begin position="83"/>
        <end position="119"/>
    </location>
</feature>
<organism evidence="15 16">
    <name type="scientific">Zostera marina</name>
    <name type="common">Eelgrass</name>
    <dbReference type="NCBI Taxonomy" id="29655"/>
    <lineage>
        <taxon>Eukaryota</taxon>
        <taxon>Viridiplantae</taxon>
        <taxon>Streptophyta</taxon>
        <taxon>Embryophyta</taxon>
        <taxon>Tracheophyta</taxon>
        <taxon>Spermatophyta</taxon>
        <taxon>Magnoliopsida</taxon>
        <taxon>Liliopsida</taxon>
        <taxon>Zosteraceae</taxon>
        <taxon>Zostera</taxon>
    </lineage>
</organism>
<dbReference type="InterPro" id="IPR046958">
    <property type="entry name" value="RBK1/2/STUNTED"/>
</dbReference>
<reference evidence="16" key="1">
    <citation type="journal article" date="2016" name="Nature">
        <title>The genome of the seagrass Zostera marina reveals angiosperm adaptation to the sea.</title>
        <authorList>
            <person name="Olsen J.L."/>
            <person name="Rouze P."/>
            <person name="Verhelst B."/>
            <person name="Lin Y.-C."/>
            <person name="Bayer T."/>
            <person name="Collen J."/>
            <person name="Dattolo E."/>
            <person name="De Paoli E."/>
            <person name="Dittami S."/>
            <person name="Maumus F."/>
            <person name="Michel G."/>
            <person name="Kersting A."/>
            <person name="Lauritano C."/>
            <person name="Lohaus R."/>
            <person name="Toepel M."/>
            <person name="Tonon T."/>
            <person name="Vanneste K."/>
            <person name="Amirebrahimi M."/>
            <person name="Brakel J."/>
            <person name="Bostroem C."/>
            <person name="Chovatia M."/>
            <person name="Grimwood J."/>
            <person name="Jenkins J.W."/>
            <person name="Jueterbock A."/>
            <person name="Mraz A."/>
            <person name="Stam W.T."/>
            <person name="Tice H."/>
            <person name="Bornberg-Bauer E."/>
            <person name="Green P.J."/>
            <person name="Pearson G.A."/>
            <person name="Procaccini G."/>
            <person name="Duarte C.M."/>
            <person name="Schmutz J."/>
            <person name="Reusch T.B.H."/>
            <person name="Van de Peer Y."/>
        </authorList>
    </citation>
    <scope>NUCLEOTIDE SEQUENCE [LARGE SCALE GENOMIC DNA]</scope>
    <source>
        <strain evidence="16">cv. Finnish</strain>
    </source>
</reference>
<dbReference type="InterPro" id="IPR001245">
    <property type="entry name" value="Ser-Thr/Tyr_kinase_cat_dom"/>
</dbReference>
<dbReference type="GO" id="GO:0016301">
    <property type="term" value="F:kinase activity"/>
    <property type="evidence" value="ECO:0000318"/>
    <property type="project" value="GO_Central"/>
</dbReference>
<dbReference type="Proteomes" id="UP000036987">
    <property type="component" value="Unassembled WGS sequence"/>
</dbReference>
<dbReference type="EC" id="2.7.11.1" evidence="2"/>
<evidence type="ECO:0000313" key="15">
    <source>
        <dbReference type="EMBL" id="KMZ70931.1"/>
    </source>
</evidence>
<evidence type="ECO:0000256" key="11">
    <source>
        <dbReference type="ARBA" id="ARBA00048679"/>
    </source>
</evidence>
<dbReference type="Gene3D" id="3.30.200.20">
    <property type="entry name" value="Phosphorylase Kinase, domain 1"/>
    <property type="match status" value="1"/>
</dbReference>
<proteinExistence type="predicted"/>
<comment type="catalytic activity">
    <reaction evidence="10">
        <text>L-threonyl-[protein] + ATP = O-phospho-L-threonyl-[protein] + ADP + H(+)</text>
        <dbReference type="Rhea" id="RHEA:46608"/>
        <dbReference type="Rhea" id="RHEA-COMP:11060"/>
        <dbReference type="Rhea" id="RHEA-COMP:11605"/>
        <dbReference type="ChEBI" id="CHEBI:15378"/>
        <dbReference type="ChEBI" id="CHEBI:30013"/>
        <dbReference type="ChEBI" id="CHEBI:30616"/>
        <dbReference type="ChEBI" id="CHEBI:61977"/>
        <dbReference type="ChEBI" id="CHEBI:456216"/>
        <dbReference type="EC" id="2.7.11.1"/>
    </reaction>
</comment>
<feature type="domain" description="Protein kinase" evidence="14">
    <location>
        <begin position="163"/>
        <end position="429"/>
    </location>
</feature>
<dbReference type="GO" id="GO:0051020">
    <property type="term" value="F:GTPase binding"/>
    <property type="evidence" value="ECO:0007669"/>
    <property type="project" value="UniProtKB-ARBA"/>
</dbReference>
<comment type="subunit">
    <text evidence="12">Interacts with ARAC5 and ARAC10.</text>
</comment>
<keyword evidence="16" id="KW-1185">Reference proteome</keyword>
<evidence type="ECO:0000256" key="10">
    <source>
        <dbReference type="ARBA" id="ARBA00047899"/>
    </source>
</evidence>
<keyword evidence="4" id="KW-0723">Serine/threonine-protein kinase</keyword>
<dbReference type="InterPro" id="IPR008271">
    <property type="entry name" value="Ser/Thr_kinase_AS"/>
</dbReference>
<keyword evidence="8 15" id="KW-0418">Kinase</keyword>
<evidence type="ECO:0000256" key="2">
    <source>
        <dbReference type="ARBA" id="ARBA00012513"/>
    </source>
</evidence>